<dbReference type="HAMAP" id="MF_00323">
    <property type="entry name" value="Ferrochelatase"/>
    <property type="match status" value="1"/>
</dbReference>
<dbReference type="PATRIC" id="fig|1280948.3.peg.1202"/>
<dbReference type="GeneID" id="92499255"/>
<evidence type="ECO:0000256" key="2">
    <source>
        <dbReference type="ARBA" id="ARBA00023004"/>
    </source>
</evidence>
<feature type="binding site" evidence="7">
    <location>
        <position position="272"/>
    </location>
    <ligand>
        <name>Fe(2+)</name>
        <dbReference type="ChEBI" id="CHEBI:29033"/>
    </ligand>
</feature>
<evidence type="ECO:0000256" key="1">
    <source>
        <dbReference type="ARBA" id="ARBA00007718"/>
    </source>
</evidence>
<dbReference type="STRING" id="1280948.HY36_14835"/>
<dbReference type="PANTHER" id="PTHR11108:SF1">
    <property type="entry name" value="FERROCHELATASE, MITOCHONDRIAL"/>
    <property type="match status" value="1"/>
</dbReference>
<dbReference type="CDD" id="cd03411">
    <property type="entry name" value="Ferrochelatase_N"/>
    <property type="match status" value="1"/>
</dbReference>
<dbReference type="EMBL" id="AWFH01000006">
    <property type="protein sequence ID" value="KCZ63569.1"/>
    <property type="molecule type" value="Genomic_DNA"/>
</dbReference>
<evidence type="ECO:0000256" key="4">
    <source>
        <dbReference type="ARBA" id="ARBA00023239"/>
    </source>
</evidence>
<dbReference type="eggNOG" id="COG0276">
    <property type="taxonomic scope" value="Bacteria"/>
</dbReference>
<dbReference type="CDD" id="cd00419">
    <property type="entry name" value="Ferrochelatase_C"/>
    <property type="match status" value="1"/>
</dbReference>
<protein>
    <recommendedName>
        <fullName evidence="7 8">Ferrochelatase</fullName>
        <ecNumber evidence="7 8">4.98.1.1</ecNumber>
    </recommendedName>
    <alternativeName>
        <fullName evidence="7">Heme synthase</fullName>
    </alternativeName>
    <alternativeName>
        <fullName evidence="7">Protoheme ferro-lyase</fullName>
    </alternativeName>
</protein>
<comment type="caution">
    <text evidence="12">The sequence shown here is derived from an EMBL/GenBank/DDBJ whole genome shotgun (WGS) entry which is preliminary data.</text>
</comment>
<dbReference type="GO" id="GO:0005737">
    <property type="term" value="C:cytoplasm"/>
    <property type="evidence" value="ECO:0007669"/>
    <property type="project" value="UniProtKB-SubCell"/>
</dbReference>
<evidence type="ECO:0000256" key="9">
    <source>
        <dbReference type="SAM" id="MobiDB-lite"/>
    </source>
</evidence>
<dbReference type="EMBL" id="DMBR01000039">
    <property type="protein sequence ID" value="HAE93178.1"/>
    <property type="molecule type" value="Genomic_DNA"/>
</dbReference>
<keyword evidence="4 7" id="KW-0456">Lyase</keyword>
<evidence type="ECO:0000313" key="14">
    <source>
        <dbReference type="Proteomes" id="UP000259173"/>
    </source>
</evidence>
<dbReference type="Pfam" id="PF00762">
    <property type="entry name" value="Ferrochelatase"/>
    <property type="match status" value="1"/>
</dbReference>
<evidence type="ECO:0000256" key="5">
    <source>
        <dbReference type="ARBA" id="ARBA00023244"/>
    </source>
</evidence>
<dbReference type="Proteomes" id="UP000259173">
    <property type="component" value="Unassembled WGS sequence"/>
</dbReference>
<evidence type="ECO:0000313" key="11">
    <source>
        <dbReference type="EMBL" id="HBQ47281.1"/>
    </source>
</evidence>
<evidence type="ECO:0000256" key="7">
    <source>
        <dbReference type="HAMAP-Rule" id="MF_00323"/>
    </source>
</evidence>
<name>A0A059E6L3_9PROT</name>
<dbReference type="RefSeq" id="WP_035549736.1">
    <property type="nucleotide sequence ID" value="NZ_AWFH01000006.1"/>
</dbReference>
<sequence>MGRKIAIVLFNLGGPDSDKTVRPFLKNLFRDPAIIGAPLPVRWFLARLISTTRAPSVIKNYAMMDAGGGSPLLPETEKQAEALTTSLQKALPDDQVRCFIGMRYWHPFTEEAAEQVKAWGADEVILLPLYPQFSTTTTGSSLTAWSRAYKGPAKTICCYPFAEGLISAHVDRIMQAHKAAGEPDNVRLLLSAHGLPEKIVKDGDPYQWQCETMGEMVAARVPADWEVVPCYQSRVGPLKWIGPPTEEEIEKAAKDGKNILIAPIAFVSEHIETLVELGEEYRLVAEEHGAASYTRVEALGVHEEFISMLRDEVLASLKSDQTIRSCANSRLCPSDWKNCPHKQPHPKVGQRVNPSSKELA</sequence>
<dbReference type="Proteomes" id="UP000024547">
    <property type="component" value="Unassembled WGS sequence"/>
</dbReference>
<keyword evidence="2 7" id="KW-0408">Iron</keyword>
<keyword evidence="7 8" id="KW-0963">Cytoplasm</keyword>
<dbReference type="EMBL" id="DOGS01000002">
    <property type="protein sequence ID" value="HBQ47281.1"/>
    <property type="molecule type" value="Genomic_DNA"/>
</dbReference>
<comment type="catalytic activity">
    <reaction evidence="6">
        <text>Fe-coproporphyrin III + 2 H(+) = coproporphyrin III + Fe(2+)</text>
        <dbReference type="Rhea" id="RHEA:49572"/>
        <dbReference type="ChEBI" id="CHEBI:15378"/>
        <dbReference type="ChEBI" id="CHEBI:29033"/>
        <dbReference type="ChEBI" id="CHEBI:68438"/>
        <dbReference type="ChEBI" id="CHEBI:131725"/>
        <dbReference type="EC" id="4.99.1.9"/>
    </reaction>
    <physiologicalReaction direction="right-to-left" evidence="6">
        <dbReference type="Rhea" id="RHEA:49574"/>
    </physiologicalReaction>
</comment>
<gene>
    <name evidence="7 10" type="primary">hemH</name>
    <name evidence="10" type="ORF">DCG65_01370</name>
    <name evidence="11" type="ORF">DD728_00085</name>
    <name evidence="12" type="ORF">HY36_14835</name>
</gene>
<dbReference type="Proteomes" id="UP000263957">
    <property type="component" value="Unassembled WGS sequence"/>
</dbReference>
<dbReference type="EC" id="4.98.1.1" evidence="7 8"/>
<dbReference type="InterPro" id="IPR033659">
    <property type="entry name" value="Ferrochelatase_N"/>
</dbReference>
<keyword evidence="13" id="KW-1185">Reference proteome</keyword>
<keyword evidence="7" id="KW-0479">Metal-binding</keyword>
<dbReference type="GO" id="GO:0004325">
    <property type="term" value="F:ferrochelatase activity"/>
    <property type="evidence" value="ECO:0007669"/>
    <property type="project" value="UniProtKB-UniRule"/>
</dbReference>
<comment type="catalytic activity">
    <reaction evidence="7 8">
        <text>heme b + 2 H(+) = protoporphyrin IX + Fe(2+)</text>
        <dbReference type="Rhea" id="RHEA:22584"/>
        <dbReference type="ChEBI" id="CHEBI:15378"/>
        <dbReference type="ChEBI" id="CHEBI:29033"/>
        <dbReference type="ChEBI" id="CHEBI:57306"/>
        <dbReference type="ChEBI" id="CHEBI:60344"/>
        <dbReference type="EC" id="4.98.1.1"/>
    </reaction>
</comment>
<keyword evidence="5 7" id="KW-0627">Porphyrin biosynthesis</keyword>
<dbReference type="PROSITE" id="PS00534">
    <property type="entry name" value="FERROCHELATASE"/>
    <property type="match status" value="1"/>
</dbReference>
<reference evidence="14 15" key="2">
    <citation type="journal article" date="2018" name="Nat. Biotechnol.">
        <title>A standardized bacterial taxonomy based on genome phylogeny substantially revises the tree of life.</title>
        <authorList>
            <person name="Parks D.H."/>
            <person name="Chuvochina M."/>
            <person name="Waite D.W."/>
            <person name="Rinke C."/>
            <person name="Skarshewski A."/>
            <person name="Chaumeil P.A."/>
            <person name="Hugenholtz P."/>
        </authorList>
    </citation>
    <scope>NUCLEOTIDE SEQUENCE [LARGE SCALE GENOMIC DNA]</scope>
    <source>
        <strain evidence="11">UBA10378</strain>
        <strain evidence="10">UBA8557</strain>
    </source>
</reference>
<evidence type="ECO:0000313" key="12">
    <source>
        <dbReference type="EMBL" id="KCZ63569.1"/>
    </source>
</evidence>
<evidence type="ECO:0000256" key="3">
    <source>
        <dbReference type="ARBA" id="ARBA00023133"/>
    </source>
</evidence>
<dbReference type="InterPro" id="IPR019772">
    <property type="entry name" value="Ferrochelatase_AS"/>
</dbReference>
<comment type="subcellular location">
    <subcellularLocation>
        <location evidence="7 8">Cytoplasm</location>
    </subcellularLocation>
</comment>
<dbReference type="PANTHER" id="PTHR11108">
    <property type="entry name" value="FERROCHELATASE"/>
    <property type="match status" value="1"/>
</dbReference>
<proteinExistence type="inferred from homology"/>
<dbReference type="Gene3D" id="3.40.50.1400">
    <property type="match status" value="2"/>
</dbReference>
<evidence type="ECO:0000313" key="10">
    <source>
        <dbReference type="EMBL" id="HAE93178.1"/>
    </source>
</evidence>
<evidence type="ECO:0000313" key="15">
    <source>
        <dbReference type="Proteomes" id="UP000263957"/>
    </source>
</evidence>
<accession>A0A059E6L3</accession>
<dbReference type="SUPFAM" id="SSF53800">
    <property type="entry name" value="Chelatase"/>
    <property type="match status" value="1"/>
</dbReference>
<comment type="function">
    <text evidence="7 8">Catalyzes the ferrous insertion into protoporphyrin IX.</text>
</comment>
<comment type="pathway">
    <text evidence="7 8">Porphyrin-containing compound metabolism; protoheme biosynthesis; protoheme from protoporphyrin-IX: step 1/1.</text>
</comment>
<feature type="binding site" evidence="7">
    <location>
        <position position="193"/>
    </location>
    <ligand>
        <name>Fe(2+)</name>
        <dbReference type="ChEBI" id="CHEBI:29033"/>
    </ligand>
</feature>
<dbReference type="AlphaFoldDB" id="A0A059E6L3"/>
<dbReference type="NCBIfam" id="TIGR00109">
    <property type="entry name" value="hemH"/>
    <property type="match status" value="1"/>
</dbReference>
<evidence type="ECO:0000256" key="6">
    <source>
        <dbReference type="ARBA" id="ARBA00024536"/>
    </source>
</evidence>
<dbReference type="UniPathway" id="UPA00252">
    <property type="reaction ID" value="UER00325"/>
</dbReference>
<organism evidence="12 13">
    <name type="scientific">Hyphomonas atlantica</name>
    <dbReference type="NCBI Taxonomy" id="1280948"/>
    <lineage>
        <taxon>Bacteria</taxon>
        <taxon>Pseudomonadati</taxon>
        <taxon>Pseudomonadota</taxon>
        <taxon>Alphaproteobacteria</taxon>
        <taxon>Hyphomonadales</taxon>
        <taxon>Hyphomonadaceae</taxon>
        <taxon>Hyphomonas</taxon>
    </lineage>
</organism>
<dbReference type="GO" id="GO:0046872">
    <property type="term" value="F:metal ion binding"/>
    <property type="evidence" value="ECO:0007669"/>
    <property type="project" value="UniProtKB-KW"/>
</dbReference>
<evidence type="ECO:0000313" key="13">
    <source>
        <dbReference type="Proteomes" id="UP000024547"/>
    </source>
</evidence>
<dbReference type="InterPro" id="IPR033644">
    <property type="entry name" value="Ferrochelatase_C"/>
</dbReference>
<feature type="region of interest" description="Disordered" evidence="9">
    <location>
        <begin position="337"/>
        <end position="360"/>
    </location>
</feature>
<dbReference type="OrthoDB" id="9809741at2"/>
<evidence type="ECO:0000256" key="8">
    <source>
        <dbReference type="RuleBase" id="RU000607"/>
    </source>
</evidence>
<comment type="similarity">
    <text evidence="1 7 8">Belongs to the ferrochelatase family.</text>
</comment>
<dbReference type="InterPro" id="IPR001015">
    <property type="entry name" value="Ferrochelatase"/>
</dbReference>
<dbReference type="GO" id="GO:0006783">
    <property type="term" value="P:heme biosynthetic process"/>
    <property type="evidence" value="ECO:0007669"/>
    <property type="project" value="UniProtKB-UniRule"/>
</dbReference>
<reference evidence="12 13" key="1">
    <citation type="journal article" date="2014" name="Antonie Van Leeuwenhoek">
        <title>Hyphomonas beringensis sp. nov. and Hyphomonas chukchiensis sp. nov., isolated from surface seawater of the Bering Sea and Chukchi Sea.</title>
        <authorList>
            <person name="Li C."/>
            <person name="Lai Q."/>
            <person name="Li G."/>
            <person name="Dong C."/>
            <person name="Wang J."/>
            <person name="Liao Y."/>
            <person name="Shao Z."/>
        </authorList>
    </citation>
    <scope>NUCLEOTIDE SEQUENCE [LARGE SCALE GENOMIC DNA]</scope>
    <source>
        <strain evidence="12 13">22II1-22F38</strain>
    </source>
</reference>
<keyword evidence="3 7" id="KW-0350">Heme biosynthesis</keyword>